<keyword evidence="3" id="KW-0547">Nucleotide-binding</keyword>
<evidence type="ECO:0000259" key="5">
    <source>
        <dbReference type="PROSITE" id="PS50893"/>
    </source>
</evidence>
<dbReference type="PANTHER" id="PTHR43776:SF7">
    <property type="entry name" value="D,D-DIPEPTIDE TRANSPORT ATP-BINDING PROTEIN DDPF-RELATED"/>
    <property type="match status" value="1"/>
</dbReference>
<dbReference type="PROSITE" id="PS50893">
    <property type="entry name" value="ABC_TRANSPORTER_2"/>
    <property type="match status" value="1"/>
</dbReference>
<organism evidence="8 10">
    <name type="scientific">Proteus mirabilis</name>
    <dbReference type="NCBI Taxonomy" id="584"/>
    <lineage>
        <taxon>Bacteria</taxon>
        <taxon>Pseudomonadati</taxon>
        <taxon>Pseudomonadota</taxon>
        <taxon>Gammaproteobacteria</taxon>
        <taxon>Enterobacterales</taxon>
        <taxon>Morganellaceae</taxon>
        <taxon>Proteus</taxon>
    </lineage>
</organism>
<gene>
    <name evidence="8" type="primary">gsiA_5</name>
    <name evidence="6" type="ORF">AM402_02920</name>
    <name evidence="8" type="ORF">NCTC10975_03871</name>
    <name evidence="7" type="ORF">PW210_001848</name>
</gene>
<protein>
    <submittedName>
        <fullName evidence="6">ABC transporter ATP-binding protein</fullName>
    </submittedName>
    <submittedName>
        <fullName evidence="8">ABC transporter, ATP-binding protein</fullName>
        <ecNumber evidence="8">3.6.3.-</ecNumber>
    </submittedName>
</protein>
<reference evidence="6 9" key="1">
    <citation type="submission" date="2017-05" db="EMBL/GenBank/DDBJ databases">
        <title>Whole genome sequencing of Proteus mirabilis AR_0155.</title>
        <authorList>
            <person name="Conlan S."/>
            <person name="Thomas P.J."/>
            <person name="Mullikin J."/>
            <person name="Frank K.M."/>
            <person name="Segre J.A."/>
        </authorList>
    </citation>
    <scope>NUCLEOTIDE SEQUENCE [LARGE SCALE GENOMIC DNA]</scope>
    <source>
        <strain evidence="6 9">AR_0155</strain>
    </source>
</reference>
<evidence type="ECO:0000256" key="2">
    <source>
        <dbReference type="ARBA" id="ARBA00022448"/>
    </source>
</evidence>
<dbReference type="SMART" id="SM00382">
    <property type="entry name" value="AAA"/>
    <property type="match status" value="1"/>
</dbReference>
<dbReference type="Proteomes" id="UP000251485">
    <property type="component" value="Unassembled WGS sequence"/>
</dbReference>
<keyword evidence="2" id="KW-0813">Transport</keyword>
<keyword evidence="4 8" id="KW-0067">ATP-binding</keyword>
<dbReference type="InterPro" id="IPR050319">
    <property type="entry name" value="ABC_transp_ATP-bind"/>
</dbReference>
<dbReference type="Proteomes" id="UP000195540">
    <property type="component" value="Chromosome"/>
</dbReference>
<dbReference type="InterPro" id="IPR027417">
    <property type="entry name" value="P-loop_NTPase"/>
</dbReference>
<dbReference type="STRING" id="584.AOUC001_00770"/>
<dbReference type="PANTHER" id="PTHR43776">
    <property type="entry name" value="TRANSPORT ATP-BINDING PROTEIN"/>
    <property type="match status" value="1"/>
</dbReference>
<reference evidence="8 10" key="2">
    <citation type="submission" date="2018-06" db="EMBL/GenBank/DDBJ databases">
        <authorList>
            <consortium name="Pathogen Informatics"/>
            <person name="Doyle S."/>
        </authorList>
    </citation>
    <scope>NUCLEOTIDE SEQUENCE [LARGE SCALE GENOMIC DNA]</scope>
    <source>
        <strain evidence="8 10">NCTC10975</strain>
    </source>
</reference>
<dbReference type="EMBL" id="UAUE01000027">
    <property type="protein sequence ID" value="SPZ01227.1"/>
    <property type="molecule type" value="Genomic_DNA"/>
</dbReference>
<dbReference type="Gene3D" id="3.40.50.300">
    <property type="entry name" value="P-loop containing nucleotide triphosphate hydrolases"/>
    <property type="match status" value="1"/>
</dbReference>
<sequence>MLLRVDNVSKYYYQKGARFFKEKVTILDALSFNIQKGEAFGLVGESGSGKSTLARLISGLELPDQGAIYLNDKPVTKRCYRQGVISIVFQDHIASVNPTFTVGEMIAEPIKLINPTLRHNELETIIFSFLEKVQLPKSCYQRYIFELSGGQAQRVCLCRALASYPQLIILDEAISSLDIPTQVEILDLLKLLKEELQLSYLFISHDIQTVTYFCDKVMFILQGQQIELCEINKLSTVTHPYAKKLIQSVI</sequence>
<feature type="domain" description="ABC transporter" evidence="5">
    <location>
        <begin position="3"/>
        <end position="247"/>
    </location>
</feature>
<dbReference type="GO" id="GO:0016887">
    <property type="term" value="F:ATP hydrolysis activity"/>
    <property type="evidence" value="ECO:0007669"/>
    <property type="project" value="InterPro"/>
</dbReference>
<evidence type="ECO:0000313" key="6">
    <source>
        <dbReference type="EMBL" id="ARX33135.1"/>
    </source>
</evidence>
<evidence type="ECO:0000313" key="10">
    <source>
        <dbReference type="Proteomes" id="UP000251485"/>
    </source>
</evidence>
<dbReference type="OMA" id="CHFQMEK"/>
<proteinExistence type="inferred from homology"/>
<dbReference type="Pfam" id="PF00005">
    <property type="entry name" value="ABC_tran"/>
    <property type="match status" value="1"/>
</dbReference>
<dbReference type="InterPro" id="IPR003593">
    <property type="entry name" value="AAA+_ATPase"/>
</dbReference>
<dbReference type="AlphaFoldDB" id="A0A1Z1SRI8"/>
<evidence type="ECO:0000313" key="8">
    <source>
        <dbReference type="EMBL" id="SPZ01227.1"/>
    </source>
</evidence>
<evidence type="ECO:0000256" key="3">
    <source>
        <dbReference type="ARBA" id="ARBA00022741"/>
    </source>
</evidence>
<dbReference type="GO" id="GO:0005524">
    <property type="term" value="F:ATP binding"/>
    <property type="evidence" value="ECO:0007669"/>
    <property type="project" value="UniProtKB-KW"/>
</dbReference>
<keyword evidence="8" id="KW-0378">Hydrolase</keyword>
<dbReference type="OrthoDB" id="9784450at2"/>
<dbReference type="EMBL" id="ABKSPD020000005">
    <property type="protein sequence ID" value="EKW9776036.1"/>
    <property type="molecule type" value="Genomic_DNA"/>
</dbReference>
<dbReference type="KEGG" id="pvl:AOB99_15950"/>
<dbReference type="EC" id="3.6.3.-" evidence="8"/>
<name>A0A1Z1SRI8_PROMI</name>
<evidence type="ECO:0000313" key="7">
    <source>
        <dbReference type="EMBL" id="EKW9776036.1"/>
    </source>
</evidence>
<dbReference type="InterPro" id="IPR017871">
    <property type="entry name" value="ABC_transporter-like_CS"/>
</dbReference>
<dbReference type="GO" id="GO:0055085">
    <property type="term" value="P:transmembrane transport"/>
    <property type="evidence" value="ECO:0007669"/>
    <property type="project" value="UniProtKB-ARBA"/>
</dbReference>
<dbReference type="PROSITE" id="PS00211">
    <property type="entry name" value="ABC_TRANSPORTER_1"/>
    <property type="match status" value="1"/>
</dbReference>
<dbReference type="SUPFAM" id="SSF52540">
    <property type="entry name" value="P-loop containing nucleoside triphosphate hydrolases"/>
    <property type="match status" value="1"/>
</dbReference>
<evidence type="ECO:0000256" key="4">
    <source>
        <dbReference type="ARBA" id="ARBA00022840"/>
    </source>
</evidence>
<dbReference type="InterPro" id="IPR003439">
    <property type="entry name" value="ABC_transporter-like_ATP-bd"/>
</dbReference>
<dbReference type="EMBL" id="CP021694">
    <property type="protein sequence ID" value="ARX33135.1"/>
    <property type="molecule type" value="Genomic_DNA"/>
</dbReference>
<accession>A0A1Z1SRI8</accession>
<dbReference type="GeneID" id="6802761"/>
<reference evidence="7" key="3">
    <citation type="submission" date="2023-06" db="EMBL/GenBank/DDBJ databases">
        <authorList>
            <consortium name="Clinical and Environmental Microbiology Branch: Whole genome sequencing antimicrobial resistance pathogens in the healthcare setting"/>
        </authorList>
    </citation>
    <scope>NUCLEOTIDE SEQUENCE</scope>
    <source>
        <strain evidence="7">Microbial</strain>
    </source>
</reference>
<evidence type="ECO:0000313" key="9">
    <source>
        <dbReference type="Proteomes" id="UP000195540"/>
    </source>
</evidence>
<dbReference type="Proteomes" id="UP001171165">
    <property type="component" value="Unassembled WGS sequence"/>
</dbReference>
<dbReference type="CDD" id="cd03257">
    <property type="entry name" value="ABC_NikE_OppD_transporters"/>
    <property type="match status" value="1"/>
</dbReference>
<evidence type="ECO:0000256" key="1">
    <source>
        <dbReference type="ARBA" id="ARBA00005417"/>
    </source>
</evidence>
<dbReference type="RefSeq" id="WP_004246732.1">
    <property type="nucleotide sequence ID" value="NZ_ABFCQN020000009.1"/>
</dbReference>
<comment type="similarity">
    <text evidence="1">Belongs to the ABC transporter superfamily.</text>
</comment>